<sequence>MLQAAGGYSGGGTDIKQYDLTAGIEQYAGTDELHYKLLDFISRIAGSYISYIDTLNVWTDGLSYQLGAAYFSSDGDNRTFTVRMDINDIFDKDGNYRNAHKTLQTFVHEFGHVLTLNAAQVDLSKQPDDKFYYVYDSFKEGSYLKAFCDAFWKPLASDDGEELYKNNPSLFVDEYASTNSNEDIAESFMLFVLSNRPTGSSIAEAKIDFFYNYPELVQLRDQIRANFGYEK</sequence>
<dbReference type="Gene3D" id="3.40.390.70">
    <property type="match status" value="1"/>
</dbReference>
<organism evidence="1">
    <name type="scientific">bioreactor metagenome</name>
    <dbReference type="NCBI Taxonomy" id="1076179"/>
    <lineage>
        <taxon>unclassified sequences</taxon>
        <taxon>metagenomes</taxon>
        <taxon>ecological metagenomes</taxon>
    </lineage>
</organism>
<evidence type="ECO:0000313" key="1">
    <source>
        <dbReference type="EMBL" id="MPM90391.1"/>
    </source>
</evidence>
<dbReference type="EMBL" id="VSSQ01037647">
    <property type="protein sequence ID" value="MPM90391.1"/>
    <property type="molecule type" value="Genomic_DNA"/>
</dbReference>
<protein>
    <submittedName>
        <fullName evidence="1">Uncharacterized protein</fullName>
    </submittedName>
</protein>
<gene>
    <name evidence="1" type="ORF">SDC9_137512</name>
</gene>
<accession>A0A645DMB1</accession>
<dbReference type="SUPFAM" id="SSF55486">
    <property type="entry name" value="Metalloproteases ('zincins'), catalytic domain"/>
    <property type="match status" value="1"/>
</dbReference>
<name>A0A645DMB1_9ZZZZ</name>
<reference evidence="1" key="1">
    <citation type="submission" date="2019-08" db="EMBL/GenBank/DDBJ databases">
        <authorList>
            <person name="Kucharzyk K."/>
            <person name="Murdoch R.W."/>
            <person name="Higgins S."/>
            <person name="Loffler F."/>
        </authorList>
    </citation>
    <scope>NUCLEOTIDE SEQUENCE</scope>
</reference>
<comment type="caution">
    <text evidence="1">The sequence shown here is derived from an EMBL/GenBank/DDBJ whole genome shotgun (WGS) entry which is preliminary data.</text>
</comment>
<proteinExistence type="predicted"/>
<dbReference type="AlphaFoldDB" id="A0A645DMB1"/>